<reference evidence="8 9" key="1">
    <citation type="submission" date="2016-10" db="EMBL/GenBank/DDBJ databases">
        <authorList>
            <person name="de Groot N.N."/>
        </authorList>
    </citation>
    <scope>NUCLEOTIDE SEQUENCE [LARGE SCALE GENOMIC DNA]</scope>
    <source>
        <strain evidence="8 9">LMG 23650</strain>
    </source>
</reference>
<evidence type="ECO:0000256" key="2">
    <source>
        <dbReference type="ARBA" id="ARBA00022448"/>
    </source>
</evidence>
<evidence type="ECO:0000256" key="6">
    <source>
        <dbReference type="ARBA" id="ARBA00023136"/>
    </source>
</evidence>
<evidence type="ECO:0000256" key="1">
    <source>
        <dbReference type="ARBA" id="ARBA00004651"/>
    </source>
</evidence>
<evidence type="ECO:0000256" key="4">
    <source>
        <dbReference type="ARBA" id="ARBA00022692"/>
    </source>
</evidence>
<keyword evidence="4 7" id="KW-0812">Transmembrane</keyword>
<dbReference type="InterPro" id="IPR052031">
    <property type="entry name" value="Membrane_Transporter-Flippase"/>
</dbReference>
<name>A0A1I3D5H1_9BURK</name>
<feature type="transmembrane region" description="Helical" evidence="7">
    <location>
        <begin position="257"/>
        <end position="276"/>
    </location>
</feature>
<proteinExistence type="predicted"/>
<protein>
    <submittedName>
        <fullName evidence="8">Putative efflux protein, MATE family</fullName>
    </submittedName>
</protein>
<evidence type="ECO:0000256" key="3">
    <source>
        <dbReference type="ARBA" id="ARBA00022475"/>
    </source>
</evidence>
<evidence type="ECO:0000313" key="8">
    <source>
        <dbReference type="EMBL" id="SFH81799.1"/>
    </source>
</evidence>
<feature type="transmembrane region" description="Helical" evidence="7">
    <location>
        <begin position="282"/>
        <end position="305"/>
    </location>
</feature>
<feature type="transmembrane region" description="Helical" evidence="7">
    <location>
        <begin position="191"/>
        <end position="213"/>
    </location>
</feature>
<accession>A0A1I3D5H1</accession>
<dbReference type="Pfam" id="PF01554">
    <property type="entry name" value="MatE"/>
    <property type="match status" value="1"/>
</dbReference>
<dbReference type="EMBL" id="FOQU01000001">
    <property type="protein sequence ID" value="SFH81799.1"/>
    <property type="molecule type" value="Genomic_DNA"/>
</dbReference>
<dbReference type="AlphaFoldDB" id="A0A1I3D5H1"/>
<dbReference type="Proteomes" id="UP000199548">
    <property type="component" value="Unassembled WGS sequence"/>
</dbReference>
<dbReference type="GO" id="GO:0015297">
    <property type="term" value="F:antiporter activity"/>
    <property type="evidence" value="ECO:0007669"/>
    <property type="project" value="InterPro"/>
</dbReference>
<feature type="transmembrane region" description="Helical" evidence="7">
    <location>
        <begin position="151"/>
        <end position="171"/>
    </location>
</feature>
<evidence type="ECO:0000256" key="5">
    <source>
        <dbReference type="ARBA" id="ARBA00022989"/>
    </source>
</evidence>
<dbReference type="InterPro" id="IPR002528">
    <property type="entry name" value="MATE_fam"/>
</dbReference>
<dbReference type="OrthoDB" id="9780160at2"/>
<evidence type="ECO:0000313" key="9">
    <source>
        <dbReference type="Proteomes" id="UP000199548"/>
    </source>
</evidence>
<gene>
    <name evidence="8" type="ORF">SAMN05192543_101115</name>
</gene>
<organism evidence="8 9">
    <name type="scientific">Paraburkholderia megapolitana</name>
    <dbReference type="NCBI Taxonomy" id="420953"/>
    <lineage>
        <taxon>Bacteria</taxon>
        <taxon>Pseudomonadati</taxon>
        <taxon>Pseudomonadota</taxon>
        <taxon>Betaproteobacteria</taxon>
        <taxon>Burkholderiales</taxon>
        <taxon>Burkholderiaceae</taxon>
        <taxon>Paraburkholderia</taxon>
    </lineage>
</organism>
<feature type="transmembrane region" description="Helical" evidence="7">
    <location>
        <begin position="28"/>
        <end position="50"/>
    </location>
</feature>
<comment type="subcellular location">
    <subcellularLocation>
        <location evidence="1">Cell membrane</location>
        <topology evidence="1">Multi-pass membrane protein</topology>
    </subcellularLocation>
</comment>
<keyword evidence="2" id="KW-0813">Transport</keyword>
<dbReference type="GO" id="GO:0005886">
    <property type="term" value="C:plasma membrane"/>
    <property type="evidence" value="ECO:0007669"/>
    <property type="project" value="UniProtKB-SubCell"/>
</dbReference>
<sequence>MLLGMPVIFLLWLTTSMSRGTGDAVTPLWTLALATGLALVFTPALIRGWWGLPQLGVASAAVSTLLAFTLALVWSMLHWRRIGHPLALYEALLRNVRLDRGIARSILRIGVPSSLQMLTMATAEIVLLGMVNRHGSHATAAYGAVNQVMSWIQLPAMSLGITTSILASHAIGAGKTERLGRIVRTGLSLNLAVTGSFVAGAYALAPTVIGLFLKDDAVIALALQLLHIVGWSVVVLGLTNVLVGVMRASGTVLGPTGLGMFAILCIELPVATWLNFRIGMSGIWWAYAVTFVAMLGLQSLFYRWVWSRREVRRLST</sequence>
<feature type="transmembrane region" description="Helical" evidence="7">
    <location>
        <begin position="219"/>
        <end position="245"/>
    </location>
</feature>
<dbReference type="GO" id="GO:0042910">
    <property type="term" value="F:xenobiotic transmembrane transporter activity"/>
    <property type="evidence" value="ECO:0007669"/>
    <property type="project" value="InterPro"/>
</dbReference>
<keyword evidence="5 7" id="KW-1133">Transmembrane helix</keyword>
<keyword evidence="6 7" id="KW-0472">Membrane</keyword>
<evidence type="ECO:0000256" key="7">
    <source>
        <dbReference type="SAM" id="Phobius"/>
    </source>
</evidence>
<keyword evidence="9" id="KW-1185">Reference proteome</keyword>
<dbReference type="PANTHER" id="PTHR43549">
    <property type="entry name" value="MULTIDRUG RESISTANCE PROTEIN YPNP-RELATED"/>
    <property type="match status" value="1"/>
</dbReference>
<keyword evidence="3" id="KW-1003">Cell membrane</keyword>
<dbReference type="STRING" id="420953.SAMN05192543_101115"/>
<dbReference type="PANTHER" id="PTHR43549:SF3">
    <property type="entry name" value="MULTIDRUG RESISTANCE PROTEIN YPNP-RELATED"/>
    <property type="match status" value="1"/>
</dbReference>
<dbReference type="RefSeq" id="WP_091006307.1">
    <property type="nucleotide sequence ID" value="NZ_CP041743.1"/>
</dbReference>
<feature type="transmembrane region" description="Helical" evidence="7">
    <location>
        <begin position="57"/>
        <end position="77"/>
    </location>
</feature>